<evidence type="ECO:0000256" key="1">
    <source>
        <dbReference type="ARBA" id="ARBA00023002"/>
    </source>
</evidence>
<proteinExistence type="predicted"/>
<keyword evidence="1" id="KW-0560">Oxidoreductase</keyword>
<evidence type="ECO:0000313" key="5">
    <source>
        <dbReference type="Proteomes" id="UP000645217"/>
    </source>
</evidence>
<dbReference type="AlphaFoldDB" id="A0A917VG98"/>
<dbReference type="EMBL" id="BMNT01000008">
    <property type="protein sequence ID" value="GGK76042.1"/>
    <property type="molecule type" value="Genomic_DNA"/>
</dbReference>
<reference evidence="4" key="2">
    <citation type="submission" date="2020-09" db="EMBL/GenBank/DDBJ databases">
        <authorList>
            <person name="Sun Q."/>
            <person name="Ohkuma M."/>
        </authorList>
    </citation>
    <scope>NUCLEOTIDE SEQUENCE</scope>
    <source>
        <strain evidence="4">JCM 13064</strain>
    </source>
</reference>
<protein>
    <submittedName>
        <fullName evidence="4">Alkanal monooxygenase</fullName>
    </submittedName>
</protein>
<evidence type="ECO:0000313" key="4">
    <source>
        <dbReference type="EMBL" id="GGK76042.1"/>
    </source>
</evidence>
<feature type="domain" description="Luciferase-like" evidence="3">
    <location>
        <begin position="6"/>
        <end position="309"/>
    </location>
</feature>
<dbReference type="Gene3D" id="3.20.20.30">
    <property type="entry name" value="Luciferase-like domain"/>
    <property type="match status" value="1"/>
</dbReference>
<reference evidence="4" key="1">
    <citation type="journal article" date="2014" name="Int. J. Syst. Evol. Microbiol.">
        <title>Complete genome sequence of Corynebacterium casei LMG S-19264T (=DSM 44701T), isolated from a smear-ripened cheese.</title>
        <authorList>
            <consortium name="US DOE Joint Genome Institute (JGI-PGF)"/>
            <person name="Walter F."/>
            <person name="Albersmeier A."/>
            <person name="Kalinowski J."/>
            <person name="Ruckert C."/>
        </authorList>
    </citation>
    <scope>NUCLEOTIDE SEQUENCE</scope>
    <source>
        <strain evidence="4">JCM 13064</strain>
    </source>
</reference>
<gene>
    <name evidence="4" type="ORF">GCM10007964_18550</name>
</gene>
<dbReference type="GO" id="GO:0004497">
    <property type="term" value="F:monooxygenase activity"/>
    <property type="evidence" value="ECO:0007669"/>
    <property type="project" value="UniProtKB-KW"/>
</dbReference>
<dbReference type="PANTHER" id="PTHR30137:SF8">
    <property type="entry name" value="BLR5498 PROTEIN"/>
    <property type="match status" value="1"/>
</dbReference>
<name>A0A917VG98_9ACTN</name>
<comment type="caution">
    <text evidence="4">The sequence shown here is derived from an EMBL/GenBank/DDBJ whole genome shotgun (WGS) entry which is preliminary data.</text>
</comment>
<evidence type="ECO:0000256" key="2">
    <source>
        <dbReference type="ARBA" id="ARBA00023033"/>
    </source>
</evidence>
<dbReference type="PANTHER" id="PTHR30137">
    <property type="entry name" value="LUCIFERASE-LIKE MONOOXYGENASE"/>
    <property type="match status" value="1"/>
</dbReference>
<dbReference type="InterPro" id="IPR036661">
    <property type="entry name" value="Luciferase-like_sf"/>
</dbReference>
<dbReference type="SUPFAM" id="SSF51679">
    <property type="entry name" value="Bacterial luciferase-like"/>
    <property type="match status" value="1"/>
</dbReference>
<dbReference type="InterPro" id="IPR050766">
    <property type="entry name" value="Bact_Lucif_Oxidored"/>
</dbReference>
<organism evidence="4 5">
    <name type="scientific">Sphaerisporangium melleum</name>
    <dbReference type="NCBI Taxonomy" id="321316"/>
    <lineage>
        <taxon>Bacteria</taxon>
        <taxon>Bacillati</taxon>
        <taxon>Actinomycetota</taxon>
        <taxon>Actinomycetes</taxon>
        <taxon>Streptosporangiales</taxon>
        <taxon>Streptosporangiaceae</taxon>
        <taxon>Sphaerisporangium</taxon>
    </lineage>
</organism>
<keyword evidence="2 4" id="KW-0503">Monooxygenase</keyword>
<accession>A0A917VG98</accession>
<keyword evidence="5" id="KW-1185">Reference proteome</keyword>
<sequence length="342" mass="36047">MGDEVRVGVFLPVAGFPGMGHGDALAAAVDAAVAAERAGFDDVWIAEHHFMSYGVCPSAVTLAGYVLGRTERVVVGTAVSVLSTWHPVALAEQAALLDRVSGGRFRLGVGRGGPWVDLEVFGTGLDRYENGFEEGLDLLLAALGRERVAGEGERFRFREVEIVPRPGTPMRPVVAATSAGTVRLAAARELPMLLGMHIGDQEKAALVQAYAAARKAPNTVHAVAESGHLAAGVAYVADTTREAVATMMASLPRWLGPGLAGYRPVDDRPYVPRDPVEYADLLCRLHPVGSPGHCADTMLATIANTGVRHLVLLVEGAGDPALTRRNIARLGAEVLPKVRASC</sequence>
<dbReference type="Pfam" id="PF00296">
    <property type="entry name" value="Bac_luciferase"/>
    <property type="match status" value="1"/>
</dbReference>
<evidence type="ECO:0000259" key="3">
    <source>
        <dbReference type="Pfam" id="PF00296"/>
    </source>
</evidence>
<dbReference type="GO" id="GO:0005829">
    <property type="term" value="C:cytosol"/>
    <property type="evidence" value="ECO:0007669"/>
    <property type="project" value="TreeGrafter"/>
</dbReference>
<dbReference type="GO" id="GO:0016705">
    <property type="term" value="F:oxidoreductase activity, acting on paired donors, with incorporation or reduction of molecular oxygen"/>
    <property type="evidence" value="ECO:0007669"/>
    <property type="project" value="InterPro"/>
</dbReference>
<dbReference type="InterPro" id="IPR011251">
    <property type="entry name" value="Luciferase-like_dom"/>
</dbReference>
<dbReference type="Proteomes" id="UP000645217">
    <property type="component" value="Unassembled WGS sequence"/>
</dbReference>